<evidence type="ECO:0000313" key="4">
    <source>
        <dbReference type="Proteomes" id="UP000608154"/>
    </source>
</evidence>
<evidence type="ECO:0008006" key="5">
    <source>
        <dbReference type="Google" id="ProtNLM"/>
    </source>
</evidence>
<feature type="compositionally biased region" description="Low complexity" evidence="2">
    <location>
        <begin position="10"/>
        <end position="23"/>
    </location>
</feature>
<feature type="region of interest" description="Disordered" evidence="2">
    <location>
        <begin position="1"/>
        <end position="32"/>
    </location>
</feature>
<reference evidence="3" key="2">
    <citation type="submission" date="2020-09" db="EMBL/GenBank/DDBJ databases">
        <authorList>
            <person name="Sun Q."/>
            <person name="Zhou Y."/>
        </authorList>
    </citation>
    <scope>NUCLEOTIDE SEQUENCE</scope>
    <source>
        <strain evidence="3">CGMCC 1.15095</strain>
    </source>
</reference>
<comment type="caution">
    <text evidence="3">The sequence shown here is derived from an EMBL/GenBank/DDBJ whole genome shotgun (WGS) entry which is preliminary data.</text>
</comment>
<dbReference type="Pfam" id="PF13692">
    <property type="entry name" value="Glyco_trans_1_4"/>
    <property type="match status" value="1"/>
</dbReference>
<dbReference type="Proteomes" id="UP000608154">
    <property type="component" value="Unassembled WGS sequence"/>
</dbReference>
<accession>A0A916TQM4</accession>
<proteinExistence type="predicted"/>
<dbReference type="AlphaFoldDB" id="A0A916TQM4"/>
<organism evidence="3 4">
    <name type="scientific">Novosphingobium endophyticum</name>
    <dbReference type="NCBI Taxonomy" id="1955250"/>
    <lineage>
        <taxon>Bacteria</taxon>
        <taxon>Pseudomonadati</taxon>
        <taxon>Pseudomonadota</taxon>
        <taxon>Alphaproteobacteria</taxon>
        <taxon>Sphingomonadales</taxon>
        <taxon>Sphingomonadaceae</taxon>
        <taxon>Novosphingobium</taxon>
    </lineage>
</organism>
<reference evidence="3" key="1">
    <citation type="journal article" date="2014" name="Int. J. Syst. Evol. Microbiol.">
        <title>Complete genome sequence of Corynebacterium casei LMG S-19264T (=DSM 44701T), isolated from a smear-ripened cheese.</title>
        <authorList>
            <consortium name="US DOE Joint Genome Institute (JGI-PGF)"/>
            <person name="Walter F."/>
            <person name="Albersmeier A."/>
            <person name="Kalinowski J."/>
            <person name="Ruckert C."/>
        </authorList>
    </citation>
    <scope>NUCLEOTIDE SEQUENCE</scope>
    <source>
        <strain evidence="3">CGMCC 1.15095</strain>
    </source>
</reference>
<gene>
    <name evidence="3" type="ORF">GCM10011494_12460</name>
</gene>
<keyword evidence="4" id="KW-1185">Reference proteome</keyword>
<dbReference type="SUPFAM" id="SSF53756">
    <property type="entry name" value="UDP-Glycosyltransferase/glycogen phosphorylase"/>
    <property type="match status" value="1"/>
</dbReference>
<evidence type="ECO:0000256" key="1">
    <source>
        <dbReference type="ARBA" id="ARBA00022679"/>
    </source>
</evidence>
<dbReference type="GO" id="GO:0009103">
    <property type="term" value="P:lipopolysaccharide biosynthetic process"/>
    <property type="evidence" value="ECO:0007669"/>
    <property type="project" value="TreeGrafter"/>
</dbReference>
<name>A0A916TQM4_9SPHN</name>
<dbReference type="PANTHER" id="PTHR46401">
    <property type="entry name" value="GLYCOSYLTRANSFERASE WBBK-RELATED"/>
    <property type="match status" value="1"/>
</dbReference>
<evidence type="ECO:0000256" key="2">
    <source>
        <dbReference type="SAM" id="MobiDB-lite"/>
    </source>
</evidence>
<dbReference type="GO" id="GO:0016757">
    <property type="term" value="F:glycosyltransferase activity"/>
    <property type="evidence" value="ECO:0007669"/>
    <property type="project" value="TreeGrafter"/>
</dbReference>
<keyword evidence="1" id="KW-0808">Transferase</keyword>
<dbReference type="Gene3D" id="3.40.50.2000">
    <property type="entry name" value="Glycogen Phosphorylase B"/>
    <property type="match status" value="2"/>
</dbReference>
<dbReference type="EMBL" id="BMHK01000006">
    <property type="protein sequence ID" value="GGB95476.1"/>
    <property type="molecule type" value="Genomic_DNA"/>
</dbReference>
<evidence type="ECO:0000313" key="3">
    <source>
        <dbReference type="EMBL" id="GGB95476.1"/>
    </source>
</evidence>
<protein>
    <recommendedName>
        <fullName evidence="5">Glycosyltransferase</fullName>
    </recommendedName>
</protein>
<dbReference type="PANTHER" id="PTHR46401:SF2">
    <property type="entry name" value="GLYCOSYLTRANSFERASE WBBK-RELATED"/>
    <property type="match status" value="1"/>
</dbReference>
<sequence>MLEPSLSGRSFVSSPVELPVSSPTGSSGAGTFDAMAHPRQAAIRLVVAGGPDEVNYRRAGWSPPPGTVFTGVVSDAELRALYASAAVFVFPSLTEGFGLPPVEAMHCGAPVVAARAGAMPEVCRDAALLVDAGNPRAYRQAIEAVLGDSGLAGRLRCRGLERAGRLSWNAAGERLFELVRQLA</sequence>